<evidence type="ECO:0000313" key="2">
    <source>
        <dbReference type="EMBL" id="KPJ68640.1"/>
    </source>
</evidence>
<organism evidence="2 3">
    <name type="scientific">candidate division WOR-1 bacterium DG_54_3</name>
    <dbReference type="NCBI Taxonomy" id="1703775"/>
    <lineage>
        <taxon>Bacteria</taxon>
        <taxon>Bacillati</taxon>
        <taxon>Saganbacteria</taxon>
    </lineage>
</organism>
<dbReference type="CDD" id="cd00118">
    <property type="entry name" value="LysM"/>
    <property type="match status" value="1"/>
</dbReference>
<protein>
    <recommendedName>
        <fullName evidence="1">LysM domain-containing protein</fullName>
    </recommendedName>
</protein>
<evidence type="ECO:0000313" key="3">
    <source>
        <dbReference type="Proteomes" id="UP000051861"/>
    </source>
</evidence>
<dbReference type="SUPFAM" id="SSF54106">
    <property type="entry name" value="LysM domain"/>
    <property type="match status" value="1"/>
</dbReference>
<comment type="caution">
    <text evidence="2">The sequence shown here is derived from an EMBL/GenBank/DDBJ whole genome shotgun (WGS) entry which is preliminary data.</text>
</comment>
<dbReference type="InterPro" id="IPR018392">
    <property type="entry name" value="LysM"/>
</dbReference>
<accession>A0A0S7Y1P4</accession>
<dbReference type="InterPro" id="IPR036779">
    <property type="entry name" value="LysM_dom_sf"/>
</dbReference>
<dbReference type="AlphaFoldDB" id="A0A0S7Y1P4"/>
<name>A0A0S7Y1P4_UNCSA</name>
<evidence type="ECO:0000259" key="1">
    <source>
        <dbReference type="Pfam" id="PF01476"/>
    </source>
</evidence>
<dbReference type="Pfam" id="PF01476">
    <property type="entry name" value="LysM"/>
    <property type="match status" value="1"/>
</dbReference>
<gene>
    <name evidence="2" type="ORF">AMJ44_05900</name>
</gene>
<dbReference type="Proteomes" id="UP000051861">
    <property type="component" value="Unassembled WGS sequence"/>
</dbReference>
<proteinExistence type="predicted"/>
<dbReference type="EMBL" id="LIZX01000046">
    <property type="protein sequence ID" value="KPJ68640.1"/>
    <property type="molecule type" value="Genomic_DNA"/>
</dbReference>
<sequence length="65" mass="7128">MKFSAPNSSAIQKTPIYFRQLREGETLDKVAAQYSVDVGKLMSNNPGMERPGDIVVINLKDSALS</sequence>
<feature type="domain" description="LysM" evidence="1">
    <location>
        <begin position="22"/>
        <end position="54"/>
    </location>
</feature>
<reference evidence="2 3" key="1">
    <citation type="journal article" date="2015" name="Microbiome">
        <title>Genomic resolution of linkages in carbon, nitrogen, and sulfur cycling among widespread estuary sediment bacteria.</title>
        <authorList>
            <person name="Baker B.J."/>
            <person name="Lazar C.S."/>
            <person name="Teske A.P."/>
            <person name="Dick G.J."/>
        </authorList>
    </citation>
    <scope>NUCLEOTIDE SEQUENCE [LARGE SCALE GENOMIC DNA]</scope>
    <source>
        <strain evidence="2">DG_54_3</strain>
    </source>
</reference>